<evidence type="ECO:0000313" key="1">
    <source>
        <dbReference type="EMBL" id="KKL63255.1"/>
    </source>
</evidence>
<reference evidence="1" key="1">
    <citation type="journal article" date="2015" name="Nature">
        <title>Complex archaea that bridge the gap between prokaryotes and eukaryotes.</title>
        <authorList>
            <person name="Spang A."/>
            <person name="Saw J.H."/>
            <person name="Jorgensen S.L."/>
            <person name="Zaremba-Niedzwiedzka K."/>
            <person name="Martijn J."/>
            <person name="Lind A.E."/>
            <person name="van Eijk R."/>
            <person name="Schleper C."/>
            <person name="Guy L."/>
            <person name="Ettema T.J."/>
        </authorList>
    </citation>
    <scope>NUCLEOTIDE SEQUENCE</scope>
</reference>
<feature type="non-terminal residue" evidence="1">
    <location>
        <position position="1"/>
    </location>
</feature>
<dbReference type="EMBL" id="LAZR01028233">
    <property type="protein sequence ID" value="KKL63255.1"/>
    <property type="molecule type" value="Genomic_DNA"/>
</dbReference>
<gene>
    <name evidence="1" type="ORF">LCGC14_2176950</name>
</gene>
<comment type="caution">
    <text evidence="1">The sequence shown here is derived from an EMBL/GenBank/DDBJ whole genome shotgun (WGS) entry which is preliminary data.</text>
</comment>
<proteinExistence type="predicted"/>
<dbReference type="AlphaFoldDB" id="A0A0F9G144"/>
<organism evidence="1">
    <name type="scientific">marine sediment metagenome</name>
    <dbReference type="NCBI Taxonomy" id="412755"/>
    <lineage>
        <taxon>unclassified sequences</taxon>
        <taxon>metagenomes</taxon>
        <taxon>ecological metagenomes</taxon>
    </lineage>
</organism>
<sequence>VTCTDTDKVVGADILDKTSRRLKVAVDGTQTSLTMTKNDPNDRLYIGTMAGFEFTSTGD</sequence>
<protein>
    <submittedName>
        <fullName evidence="1">Uncharacterized protein</fullName>
    </submittedName>
</protein>
<name>A0A0F9G144_9ZZZZ</name>
<accession>A0A0F9G144</accession>